<gene>
    <name evidence="2" type="ORF">SCLO_1008590</name>
</gene>
<dbReference type="Pfam" id="PF14356">
    <property type="entry name" value="DUF4403"/>
    <property type="match status" value="1"/>
</dbReference>
<evidence type="ECO:0000256" key="1">
    <source>
        <dbReference type="SAM" id="MobiDB-lite"/>
    </source>
</evidence>
<dbReference type="EMBL" id="AP017655">
    <property type="protein sequence ID" value="BAV63899.1"/>
    <property type="molecule type" value="Genomic_DNA"/>
</dbReference>
<dbReference type="RefSeq" id="WP_231923349.1">
    <property type="nucleotide sequence ID" value="NZ_AP017655.1"/>
</dbReference>
<dbReference type="AlphaFoldDB" id="A0A1E1F061"/>
<feature type="region of interest" description="Disordered" evidence="1">
    <location>
        <begin position="31"/>
        <end position="54"/>
    </location>
</feature>
<evidence type="ECO:0000313" key="3">
    <source>
        <dbReference type="Proteomes" id="UP000218272"/>
    </source>
</evidence>
<dbReference type="Proteomes" id="UP000218272">
    <property type="component" value="Chromosome SCLO_1"/>
</dbReference>
<keyword evidence="3" id="KW-1185">Reference proteome</keyword>
<protein>
    <recommendedName>
        <fullName evidence="4">DUF4403 family protein</fullName>
    </recommendedName>
</protein>
<evidence type="ECO:0000313" key="2">
    <source>
        <dbReference type="EMBL" id="BAV63899.1"/>
    </source>
</evidence>
<dbReference type="InterPro" id="IPR025515">
    <property type="entry name" value="DUF4403"/>
</dbReference>
<evidence type="ECO:0008006" key="4">
    <source>
        <dbReference type="Google" id="ProtNLM"/>
    </source>
</evidence>
<organism evidence="2 3">
    <name type="scientific">Sphingobium cloacae</name>
    <dbReference type="NCBI Taxonomy" id="120107"/>
    <lineage>
        <taxon>Bacteria</taxon>
        <taxon>Pseudomonadati</taxon>
        <taxon>Pseudomonadota</taxon>
        <taxon>Alphaproteobacteria</taxon>
        <taxon>Sphingomonadales</taxon>
        <taxon>Sphingomonadaceae</taxon>
        <taxon>Sphingobium</taxon>
    </lineage>
</organism>
<dbReference type="KEGG" id="sclo:SCLO_1008590"/>
<sequence length="504" mass="54710">MGRSTRKAAGGDRHMLRHAVLLGLAGLAGSCSRPPPAEAPPRADDPVPVPKEPSILSVPVDIDSGAIRQAAERAIPRQLWTINQHSPRCIPPQKVKILGAKLNVTPAISCTIVGVVTRGPIRLRGEGRDIIADVPIHAQISARDVGGLLKGETATGSALAHARIKLDLGKDWKPRGTVRLHYDWTKAPGIDFLGQRITFTDEADRKLRPIVGTLERDLPRELARANVPAQVEQLWRKSFAVLSLNEKNPPVWMRVSPIKILYNGYTVRESRVRFNLGIEAITETFVGNRPDATEPTPLPPPAAGRTDGQFHFFIPVTADYRELEPVIMRALTKRSQRPFDLPAIGPVIARFEKVEAYGTTGGRIAVGLTLTARPAKGGKAQEVHGRIWMTAMPRNAPNSPEVHFDALTVTGNTDALSGDLLLALGNSPAVGALIAQSLTQNFSKDIAELLGKIRRAIDEKRAGEFLITTDLDQVEIGQIKAFGQGLHLPVRAKGTARIAYKPQS</sequence>
<accession>A0A1E1F061</accession>
<reference evidence="2 3" key="1">
    <citation type="submission" date="2016-10" db="EMBL/GenBank/DDBJ databases">
        <title>Complete Genome Sequence of the Nonylphenol-Degrading Bacterium Sphingobium cloacae JCM 10874T.</title>
        <authorList>
            <person name="Ootsuka M."/>
            <person name="Nishizawa T."/>
            <person name="Ohta H."/>
        </authorList>
    </citation>
    <scope>NUCLEOTIDE SEQUENCE [LARGE SCALE GENOMIC DNA]</scope>
    <source>
        <strain evidence="2 3">JCM 10874</strain>
    </source>
</reference>
<dbReference type="PROSITE" id="PS51257">
    <property type="entry name" value="PROKAR_LIPOPROTEIN"/>
    <property type="match status" value="1"/>
</dbReference>
<name>A0A1E1F061_9SPHN</name>
<proteinExistence type="predicted"/>